<reference evidence="9 10" key="1">
    <citation type="submission" date="2014-10" db="EMBL/GenBank/DDBJ databases">
        <title>Genome sequence of Erwinia typographi M043b.</title>
        <authorList>
            <person name="Chan K.-G."/>
            <person name="Tan W.-S."/>
        </authorList>
    </citation>
    <scope>NUCLEOTIDE SEQUENCE [LARGE SCALE GENOMIC DNA]</scope>
    <source>
        <strain evidence="9 10">M043b</strain>
    </source>
</reference>
<keyword evidence="3" id="KW-0732">Signal</keyword>
<dbReference type="AlphaFoldDB" id="A0A0A3ZAX5"/>
<comment type="caution">
    <text evidence="9">The sequence shown here is derived from an EMBL/GenBank/DDBJ whole genome shotgun (WGS) entry which is preliminary data.</text>
</comment>
<keyword evidence="4" id="KW-0472">Membrane</keyword>
<proteinExistence type="inferred from homology"/>
<dbReference type="InterPro" id="IPR004872">
    <property type="entry name" value="Lipoprotein_NlpA"/>
</dbReference>
<dbReference type="Proteomes" id="UP000030351">
    <property type="component" value="Unassembled WGS sequence"/>
</dbReference>
<dbReference type="GO" id="GO:0005886">
    <property type="term" value="C:plasma membrane"/>
    <property type="evidence" value="ECO:0007669"/>
    <property type="project" value="UniProtKB-SubCell"/>
</dbReference>
<feature type="lipid moiety-binding region" description="S-diacylglycerol cysteine" evidence="8">
    <location>
        <position position="23"/>
    </location>
</feature>
<dbReference type="PANTHER" id="PTHR30429:SF1">
    <property type="entry name" value="D-METHIONINE-BINDING LIPOPROTEIN METQ-RELATED"/>
    <property type="match status" value="1"/>
</dbReference>
<accession>A0A0A3ZAX5</accession>
<dbReference type="NCBIfam" id="TIGR00363">
    <property type="entry name" value="MetQ/NlpA family lipoprotein"/>
    <property type="match status" value="1"/>
</dbReference>
<evidence type="ECO:0000256" key="1">
    <source>
        <dbReference type="ARBA" id="ARBA00004193"/>
    </source>
</evidence>
<evidence type="ECO:0000256" key="5">
    <source>
        <dbReference type="ARBA" id="ARBA00023139"/>
    </source>
</evidence>
<name>A0A0A3ZAX5_9GAMM</name>
<dbReference type="OrthoDB" id="9812878at2"/>
<gene>
    <name evidence="9" type="primary">metQ</name>
    <name evidence="9" type="ORF">NG99_06900</name>
</gene>
<dbReference type="STRING" id="371042.NG99_06900"/>
<organism evidence="9 10">
    <name type="scientific">Erwinia typographi</name>
    <dbReference type="NCBI Taxonomy" id="371042"/>
    <lineage>
        <taxon>Bacteria</taxon>
        <taxon>Pseudomonadati</taxon>
        <taxon>Pseudomonadota</taxon>
        <taxon>Gammaproteobacteria</taxon>
        <taxon>Enterobacterales</taxon>
        <taxon>Erwiniaceae</taxon>
        <taxon>Erwinia</taxon>
    </lineage>
</organism>
<evidence type="ECO:0000256" key="3">
    <source>
        <dbReference type="ARBA" id="ARBA00022729"/>
    </source>
</evidence>
<dbReference type="PANTHER" id="PTHR30429">
    <property type="entry name" value="D-METHIONINE-BINDING LIPOPROTEIN METQ"/>
    <property type="match status" value="1"/>
</dbReference>
<dbReference type="EMBL" id="JRUQ01000025">
    <property type="protein sequence ID" value="KGT94791.1"/>
    <property type="molecule type" value="Genomic_DNA"/>
</dbReference>
<dbReference type="RefSeq" id="WP_034890054.1">
    <property type="nucleotide sequence ID" value="NZ_JRUQ01000025.1"/>
</dbReference>
<evidence type="ECO:0000256" key="6">
    <source>
        <dbReference type="ARBA" id="ARBA00023288"/>
    </source>
</evidence>
<evidence type="ECO:0000256" key="4">
    <source>
        <dbReference type="ARBA" id="ARBA00023136"/>
    </source>
</evidence>
<dbReference type="SUPFAM" id="SSF53850">
    <property type="entry name" value="Periplasmic binding protein-like II"/>
    <property type="match status" value="1"/>
</dbReference>
<dbReference type="eggNOG" id="COG1464">
    <property type="taxonomic scope" value="Bacteria"/>
</dbReference>
<evidence type="ECO:0000256" key="7">
    <source>
        <dbReference type="PIRNR" id="PIRNR002854"/>
    </source>
</evidence>
<evidence type="ECO:0000313" key="9">
    <source>
        <dbReference type="EMBL" id="KGT94791.1"/>
    </source>
</evidence>
<dbReference type="NCBIfam" id="NF008285">
    <property type="entry name" value="PRK11063.1"/>
    <property type="match status" value="1"/>
</dbReference>
<dbReference type="PROSITE" id="PS51257">
    <property type="entry name" value="PROKAR_LIPOPROTEIN"/>
    <property type="match status" value="1"/>
</dbReference>
<comment type="similarity">
    <text evidence="7">Belongs to the nlpA lipoprotein family.</text>
</comment>
<dbReference type="CDD" id="cd13598">
    <property type="entry name" value="PBP2_lipoprotein_IlpA_like"/>
    <property type="match status" value="1"/>
</dbReference>
<protein>
    <recommendedName>
        <fullName evidence="7">Lipoprotein</fullName>
    </recommendedName>
</protein>
<dbReference type="Pfam" id="PF03180">
    <property type="entry name" value="Lipoprotein_9"/>
    <property type="match status" value="1"/>
</dbReference>
<dbReference type="Gene3D" id="3.40.190.10">
    <property type="entry name" value="Periplasmic binding protein-like II"/>
    <property type="match status" value="2"/>
</dbReference>
<sequence length="271" mass="29639">MSFNFKTLAAVGALIGTLALVGCDQKEKDQNHIKVGVIVGAEQQVAEVAKQVAKDKYGLDVELVTFNDYVLPNEALSKGDIDVNAFQHKPYLDQQIKDRGYKLTPVGNTFVYPIAGYSKKIKSLDELQNGAQIAIPNDPTNLGRSLLLLQKEGLIKLKEGTGLLPTSLDVVENPKNIKLVELEAPQLPRSLDDQQIALAVINTTYASQINLTPEKDGIFVEDKESPYVNLIVAREDNKDAENVKKFVQAYQSDEVSAAANKIFNGGAVKGW</sequence>
<evidence type="ECO:0000313" key="10">
    <source>
        <dbReference type="Proteomes" id="UP000030351"/>
    </source>
</evidence>
<dbReference type="FunFam" id="3.40.190.10:FF:000016">
    <property type="entry name" value="Lipoprotein"/>
    <property type="match status" value="1"/>
</dbReference>
<keyword evidence="5" id="KW-0564">Palmitate</keyword>
<evidence type="ECO:0000256" key="2">
    <source>
        <dbReference type="ARBA" id="ARBA00022475"/>
    </source>
</evidence>
<keyword evidence="2" id="KW-1003">Cell membrane</keyword>
<evidence type="ECO:0000256" key="8">
    <source>
        <dbReference type="PIRSR" id="PIRSR002854-1"/>
    </source>
</evidence>
<comment type="subcellular location">
    <subcellularLocation>
        <location evidence="1">Cell membrane</location>
        <topology evidence="1">Lipid-anchor</topology>
    </subcellularLocation>
</comment>
<dbReference type="GO" id="GO:0015821">
    <property type="term" value="P:methionine transport"/>
    <property type="evidence" value="ECO:0007669"/>
    <property type="project" value="UniProtKB-ARBA"/>
</dbReference>
<dbReference type="PIRSF" id="PIRSF002854">
    <property type="entry name" value="MetQ"/>
    <property type="match status" value="1"/>
</dbReference>
<keyword evidence="10" id="KW-1185">Reference proteome</keyword>
<keyword evidence="6 7" id="KW-0449">Lipoprotein</keyword>